<reference evidence="1 2" key="1">
    <citation type="submission" date="2024-09" db="EMBL/GenBank/DDBJ databases">
        <authorList>
            <person name="Sun Q."/>
            <person name="Mori K."/>
        </authorList>
    </citation>
    <scope>NUCLEOTIDE SEQUENCE [LARGE SCALE GENOMIC DNA]</scope>
    <source>
        <strain evidence="1 2">CCM 3426</strain>
    </source>
</reference>
<protein>
    <recommendedName>
        <fullName evidence="3">DUF2778 domain-containing protein</fullName>
    </recommendedName>
</protein>
<keyword evidence="2" id="KW-1185">Reference proteome</keyword>
<dbReference type="Proteomes" id="UP001589647">
    <property type="component" value="Unassembled WGS sequence"/>
</dbReference>
<proteinExistence type="predicted"/>
<evidence type="ECO:0000313" key="2">
    <source>
        <dbReference type="Proteomes" id="UP001589647"/>
    </source>
</evidence>
<dbReference type="EMBL" id="JBHMEI010000015">
    <property type="protein sequence ID" value="MFB9203632.1"/>
    <property type="molecule type" value="Genomic_DNA"/>
</dbReference>
<name>A0ABV5IH05_9ACTN</name>
<gene>
    <name evidence="1" type="ORF">ACFFV7_20755</name>
</gene>
<comment type="caution">
    <text evidence="1">The sequence shown here is derived from an EMBL/GenBank/DDBJ whole genome shotgun (WGS) entry which is preliminary data.</text>
</comment>
<organism evidence="1 2">
    <name type="scientific">Nonomuraea spiralis</name>
    <dbReference type="NCBI Taxonomy" id="46182"/>
    <lineage>
        <taxon>Bacteria</taxon>
        <taxon>Bacillati</taxon>
        <taxon>Actinomycetota</taxon>
        <taxon>Actinomycetes</taxon>
        <taxon>Streptosporangiales</taxon>
        <taxon>Streptosporangiaceae</taxon>
        <taxon>Nonomuraea</taxon>
    </lineage>
</organism>
<accession>A0ABV5IH05</accession>
<evidence type="ECO:0000313" key="1">
    <source>
        <dbReference type="EMBL" id="MFB9203632.1"/>
    </source>
</evidence>
<dbReference type="RefSeq" id="WP_189649296.1">
    <property type="nucleotide sequence ID" value="NZ_BMRC01000009.1"/>
</dbReference>
<evidence type="ECO:0008006" key="3">
    <source>
        <dbReference type="Google" id="ProtNLM"/>
    </source>
</evidence>
<sequence>MTYFCFQRSQNDRVSRVSLNVGEETQPMMWKGEKPDDNVHAVLFHHDPGRVFLEETRASYSPQSSYRVFALTGRTPGSGRFEAVEVPRTGALRTLGQFDLDVRDADDEADLVYTGKFLYWRRSMPAALRGAGPLLYAATSGLVGHQIGTMQNSKDHGPLPEGLYSFLTHIDPRQGSIEAANQRGDKAVANPEEGLQFLPVGGNGPVFPDWGTFRVRLTPIKGNMFGRGGFYLHNSHKGYSHGCIEVGVNADGLDFFSGLLAYAGSQPRKPKLVLRVRYSYPETFTLGKTLR</sequence>